<name>W5SU15_9SPIR</name>
<proteinExistence type="predicted"/>
<dbReference type="EC" id="3.1.3.16" evidence="3"/>
<sequence>MKCDLISYLYLSLELIDNSMHCSDLKDSSIVFFKALACKISSIISYVEIGLENVDLSSVCKLKQDLNKDRHKILIFSCDSVYSKKLTDHLILRDYIVVSADTVSLFNILFCNNFYNLIILDLSSDNDLQLILNLLKSIKNNSIYELVPVIVISNINKREIIQTFIEEQVDDYFLRNLDLLLLDIKISDFLEKKRL</sequence>
<dbReference type="PROSITE" id="PS50110">
    <property type="entry name" value="RESPONSE_REGULATORY"/>
    <property type="match status" value="1"/>
</dbReference>
<organism evidence="3 4">
    <name type="scientific">Borrelia coriaceae ATCC 43381</name>
    <dbReference type="NCBI Taxonomy" id="1408429"/>
    <lineage>
        <taxon>Bacteria</taxon>
        <taxon>Pseudomonadati</taxon>
        <taxon>Spirochaetota</taxon>
        <taxon>Spirochaetia</taxon>
        <taxon>Spirochaetales</taxon>
        <taxon>Borreliaceae</taxon>
        <taxon>Borrelia</taxon>
    </lineage>
</organism>
<evidence type="ECO:0000259" key="2">
    <source>
        <dbReference type="PROSITE" id="PS50110"/>
    </source>
</evidence>
<dbReference type="Proteomes" id="UP000019330">
    <property type="component" value="Chromosome"/>
</dbReference>
<dbReference type="RefSeq" id="WP_241766542.1">
    <property type="nucleotide sequence ID" value="NZ_CP005745.1"/>
</dbReference>
<keyword evidence="3" id="KW-0378">Hydrolase</keyword>
<dbReference type="InterPro" id="IPR011006">
    <property type="entry name" value="CheY-like_superfamily"/>
</dbReference>
<dbReference type="EMBL" id="CP005745">
    <property type="protein sequence ID" value="AHH10704.1"/>
    <property type="molecule type" value="Genomic_DNA"/>
</dbReference>
<accession>W5SU15</accession>
<feature type="modified residue" description="4-aspartylphosphate" evidence="1">
    <location>
        <position position="121"/>
    </location>
</feature>
<evidence type="ECO:0000313" key="4">
    <source>
        <dbReference type="Proteomes" id="UP000019330"/>
    </source>
</evidence>
<keyword evidence="1" id="KW-0597">Phosphoprotein</keyword>
<dbReference type="SUPFAM" id="SSF52172">
    <property type="entry name" value="CheY-like"/>
    <property type="match status" value="1"/>
</dbReference>
<dbReference type="AlphaFoldDB" id="W5SU15"/>
<feature type="domain" description="Response regulatory" evidence="2">
    <location>
        <begin position="72"/>
        <end position="190"/>
    </location>
</feature>
<dbReference type="GO" id="GO:0004722">
    <property type="term" value="F:protein serine/threonine phosphatase activity"/>
    <property type="evidence" value="ECO:0007669"/>
    <property type="project" value="UniProtKB-EC"/>
</dbReference>
<dbReference type="InterPro" id="IPR001789">
    <property type="entry name" value="Sig_transdc_resp-reg_receiver"/>
</dbReference>
<keyword evidence="4" id="KW-1185">Reference proteome</keyword>
<evidence type="ECO:0000313" key="3">
    <source>
        <dbReference type="EMBL" id="AHH10704.1"/>
    </source>
</evidence>
<dbReference type="Gene3D" id="3.40.50.2300">
    <property type="match status" value="1"/>
</dbReference>
<dbReference type="STRING" id="1313292.BCO_0062801"/>
<reference evidence="3" key="1">
    <citation type="submission" date="2013-04" db="EMBL/GenBank/DDBJ databases">
        <title>Comparative Genomics of Relapsing Fever Spirochetes.</title>
        <authorList>
            <person name="Schwan T.G."/>
            <person name="Raffel S.J."/>
            <person name="Porcella S.F."/>
            <person name="Martens C.A."/>
            <person name="Bruno D.P."/>
            <person name="Ricklefs S.M."/>
            <person name="Barbian K.B."/>
        </authorList>
    </citation>
    <scope>NUCLEOTIDE SEQUENCE [LARGE SCALE GENOMIC DNA]</scope>
    <source>
        <strain evidence="3">Co53</strain>
    </source>
</reference>
<dbReference type="PATRIC" id="fig|1313292.3.peg.555"/>
<dbReference type="HOGENOM" id="CLU_1393983_0_0_12"/>
<dbReference type="GO" id="GO:0000160">
    <property type="term" value="P:phosphorelay signal transduction system"/>
    <property type="evidence" value="ECO:0007669"/>
    <property type="project" value="InterPro"/>
</dbReference>
<protein>
    <submittedName>
        <fullName evidence="3">Stage II sporulation protein E</fullName>
        <ecNumber evidence="3">3.1.3.16</ecNumber>
    </submittedName>
</protein>
<evidence type="ECO:0000256" key="1">
    <source>
        <dbReference type="PROSITE-ProRule" id="PRU00169"/>
    </source>
</evidence>
<gene>
    <name evidence="3" type="ORF">BCO_0062801</name>
</gene>